<evidence type="ECO:0000256" key="5">
    <source>
        <dbReference type="SAM" id="Phobius"/>
    </source>
</evidence>
<keyword evidence="7" id="KW-1185">Reference proteome</keyword>
<keyword evidence="3 5" id="KW-1133">Transmembrane helix</keyword>
<keyword evidence="2 5" id="KW-0812">Transmembrane</keyword>
<feature type="transmembrane region" description="Helical" evidence="5">
    <location>
        <begin position="130"/>
        <end position="150"/>
    </location>
</feature>
<evidence type="ECO:0000313" key="7">
    <source>
        <dbReference type="Proteomes" id="UP000193963"/>
    </source>
</evidence>
<protein>
    <submittedName>
        <fullName evidence="6">CysZ-like protein</fullName>
    </submittedName>
</protein>
<evidence type="ECO:0000256" key="3">
    <source>
        <dbReference type="ARBA" id="ARBA00022989"/>
    </source>
</evidence>
<feature type="transmembrane region" description="Helical" evidence="5">
    <location>
        <begin position="25"/>
        <end position="52"/>
    </location>
</feature>
<proteinExistence type="predicted"/>
<feature type="transmembrane region" description="Helical" evidence="5">
    <location>
        <begin position="72"/>
        <end position="99"/>
    </location>
</feature>
<evidence type="ECO:0000256" key="2">
    <source>
        <dbReference type="ARBA" id="ARBA00022692"/>
    </source>
</evidence>
<dbReference type="AlphaFoldDB" id="A0A1X6Z5N8"/>
<sequence>MDLGLILSGFTRALGQTGDPRFRRVLFIGVGLTIVLLAGAAWITWFGIGWAIGDDASLPWIGTVPWLNDLAAAGGLLAMMVVSVFLMVPVASAITSMYLDQVAEAVEDRHYPELPPVPGTSFAEDLRDTLGFLGVIILANLVALVFYLLLAPLAPFIFWGLNGYLLGREYFTLAAMRRLGRAGAEELRRRNMGTIWLGGILMAVPLTVPILNLVVPILGAATFTHIFHGLAAKRR</sequence>
<feature type="transmembrane region" description="Helical" evidence="5">
    <location>
        <begin position="156"/>
        <end position="175"/>
    </location>
</feature>
<comment type="subcellular location">
    <subcellularLocation>
        <location evidence="1">Membrane</location>
        <topology evidence="1">Multi-pass membrane protein</topology>
    </subcellularLocation>
</comment>
<dbReference type="InterPro" id="IPR059112">
    <property type="entry name" value="CysZ/EI24"/>
</dbReference>
<evidence type="ECO:0000256" key="1">
    <source>
        <dbReference type="ARBA" id="ARBA00004141"/>
    </source>
</evidence>
<keyword evidence="4 5" id="KW-0472">Membrane</keyword>
<evidence type="ECO:0000313" key="6">
    <source>
        <dbReference type="EMBL" id="SLN41826.1"/>
    </source>
</evidence>
<dbReference type="Pfam" id="PF07264">
    <property type="entry name" value="EI24"/>
    <property type="match status" value="1"/>
</dbReference>
<evidence type="ECO:0000256" key="4">
    <source>
        <dbReference type="ARBA" id="ARBA00023136"/>
    </source>
</evidence>
<dbReference type="EMBL" id="FWFN01000003">
    <property type="protein sequence ID" value="SLN41826.1"/>
    <property type="molecule type" value="Genomic_DNA"/>
</dbReference>
<organism evidence="6 7">
    <name type="scientific">Pseudooceanicola marinus</name>
    <dbReference type="NCBI Taxonomy" id="396013"/>
    <lineage>
        <taxon>Bacteria</taxon>
        <taxon>Pseudomonadati</taxon>
        <taxon>Pseudomonadota</taxon>
        <taxon>Alphaproteobacteria</taxon>
        <taxon>Rhodobacterales</taxon>
        <taxon>Paracoccaceae</taxon>
        <taxon>Pseudooceanicola</taxon>
    </lineage>
</organism>
<dbReference type="RefSeq" id="WP_198431853.1">
    <property type="nucleotide sequence ID" value="NZ_FWFN01000003.1"/>
</dbReference>
<gene>
    <name evidence="6" type="ORF">PSM7751_01953</name>
</gene>
<reference evidence="6 7" key="1">
    <citation type="submission" date="2017-03" db="EMBL/GenBank/DDBJ databases">
        <authorList>
            <person name="Afonso C.L."/>
            <person name="Miller P.J."/>
            <person name="Scott M.A."/>
            <person name="Spackman E."/>
            <person name="Goraichik I."/>
            <person name="Dimitrov K.M."/>
            <person name="Suarez D.L."/>
            <person name="Swayne D.E."/>
        </authorList>
    </citation>
    <scope>NUCLEOTIDE SEQUENCE [LARGE SCALE GENOMIC DNA]</scope>
    <source>
        <strain evidence="6 7">CECT 7751</strain>
    </source>
</reference>
<accession>A0A1X6Z5N8</accession>
<feature type="transmembrane region" description="Helical" evidence="5">
    <location>
        <begin position="195"/>
        <end position="218"/>
    </location>
</feature>
<dbReference type="Proteomes" id="UP000193963">
    <property type="component" value="Unassembled WGS sequence"/>
</dbReference>
<name>A0A1X6Z5N8_9RHOB</name>